<dbReference type="RefSeq" id="WP_015541716.1">
    <property type="nucleotide sequence ID" value="NC_021022.1"/>
</dbReference>
<dbReference type="EMBL" id="FP929054">
    <property type="protein sequence ID" value="CBL22885.1"/>
    <property type="molecule type" value="Genomic_DNA"/>
</dbReference>
<reference evidence="1 2" key="1">
    <citation type="submission" date="2010-03" db="EMBL/GenBank/DDBJ databases">
        <title>The genome sequence of Ruminococcus obeum A2-162.</title>
        <authorList>
            <consortium name="metaHIT consortium -- http://www.metahit.eu/"/>
            <person name="Pajon A."/>
            <person name="Turner K."/>
            <person name="Parkhill J."/>
            <person name="Duncan S."/>
            <person name="Flint H."/>
        </authorList>
    </citation>
    <scope>NUCLEOTIDE SEQUENCE [LARGE SCALE GENOMIC DNA]</scope>
    <source>
        <strain evidence="1 2">A2-162</strain>
    </source>
</reference>
<dbReference type="KEGG" id="rob:CK5_14560"/>
<dbReference type="HOGENOM" id="CLU_208859_0_0_9"/>
<dbReference type="AlphaFoldDB" id="D4LQ27"/>
<organism evidence="1 2">
    <name type="scientific">Blautia obeum A2-162</name>
    <dbReference type="NCBI Taxonomy" id="657314"/>
    <lineage>
        <taxon>Bacteria</taxon>
        <taxon>Bacillati</taxon>
        <taxon>Bacillota</taxon>
        <taxon>Clostridia</taxon>
        <taxon>Lachnospirales</taxon>
        <taxon>Lachnospiraceae</taxon>
        <taxon>Blautia</taxon>
    </lineage>
</organism>
<keyword evidence="2" id="KW-1185">Reference proteome</keyword>
<protein>
    <submittedName>
        <fullName evidence="1">Uncharacterized protein</fullName>
    </submittedName>
</protein>
<proteinExistence type="predicted"/>
<evidence type="ECO:0000313" key="2">
    <source>
        <dbReference type="Proteomes" id="UP000008955"/>
    </source>
</evidence>
<dbReference type="Proteomes" id="UP000008955">
    <property type="component" value="Chromosome"/>
</dbReference>
<sequence length="58" mass="6491">MKKRKLNYRFHNPNTAEVTADYLLKILIEANASKVEQAIQEAANELPNEPKHDGGCPA</sequence>
<gene>
    <name evidence="1" type="ORF">CK5_14560</name>
</gene>
<evidence type="ECO:0000313" key="1">
    <source>
        <dbReference type="EMBL" id="CBL22885.1"/>
    </source>
</evidence>
<accession>D4LQ27</accession>
<dbReference type="PATRIC" id="fig|657314.3.peg.1259"/>
<reference evidence="1 2" key="2">
    <citation type="submission" date="2010-03" db="EMBL/GenBank/DDBJ databases">
        <authorList>
            <person name="Pajon A."/>
        </authorList>
    </citation>
    <scope>NUCLEOTIDE SEQUENCE [LARGE SCALE GENOMIC DNA]</scope>
    <source>
        <strain evidence="1 2">A2-162</strain>
    </source>
</reference>
<name>D4LQ27_9FIRM</name>